<keyword evidence="3" id="KW-1185">Reference proteome</keyword>
<reference evidence="2" key="2">
    <citation type="submission" date="2020-09" db="EMBL/GenBank/DDBJ databases">
        <authorList>
            <person name="Sun Q."/>
            <person name="Zhou Y."/>
        </authorList>
    </citation>
    <scope>NUCLEOTIDE SEQUENCE</scope>
    <source>
        <strain evidence="2">CGMCC 4.5737</strain>
    </source>
</reference>
<feature type="transmembrane region" description="Helical" evidence="1">
    <location>
        <begin position="19"/>
        <end position="36"/>
    </location>
</feature>
<keyword evidence="1" id="KW-0472">Membrane</keyword>
<gene>
    <name evidence="2" type="ORF">GCM10012275_64200</name>
</gene>
<proteinExistence type="predicted"/>
<feature type="transmembrane region" description="Helical" evidence="1">
    <location>
        <begin position="42"/>
        <end position="61"/>
    </location>
</feature>
<evidence type="ECO:0000313" key="2">
    <source>
        <dbReference type="EMBL" id="GGM84662.1"/>
    </source>
</evidence>
<sequence length="72" mass="7834">MPTTSDAKSRALRTLAQNLLFDVLLAVVVVVLPLVQADEVDYHLILGSALKTAIVTALAFLQRTLEARRTTT</sequence>
<dbReference type="RefSeq" id="WP_189062199.1">
    <property type="nucleotide sequence ID" value="NZ_BMMK01000077.1"/>
</dbReference>
<dbReference type="AlphaFoldDB" id="A0A8J3CJ30"/>
<protein>
    <submittedName>
        <fullName evidence="2">Uncharacterized protein</fullName>
    </submittedName>
</protein>
<comment type="caution">
    <text evidence="2">The sequence shown here is derived from an EMBL/GenBank/DDBJ whole genome shotgun (WGS) entry which is preliminary data.</text>
</comment>
<reference evidence="2" key="1">
    <citation type="journal article" date="2014" name="Int. J. Syst. Evol. Microbiol.">
        <title>Complete genome sequence of Corynebacterium casei LMG S-19264T (=DSM 44701T), isolated from a smear-ripened cheese.</title>
        <authorList>
            <consortium name="US DOE Joint Genome Institute (JGI-PGF)"/>
            <person name="Walter F."/>
            <person name="Albersmeier A."/>
            <person name="Kalinowski J."/>
            <person name="Ruckert C."/>
        </authorList>
    </citation>
    <scope>NUCLEOTIDE SEQUENCE</scope>
    <source>
        <strain evidence="2">CGMCC 4.5737</strain>
    </source>
</reference>
<keyword evidence="1" id="KW-0812">Transmembrane</keyword>
<dbReference type="EMBL" id="BMMK01000077">
    <property type="protein sequence ID" value="GGM84662.1"/>
    <property type="molecule type" value="Genomic_DNA"/>
</dbReference>
<keyword evidence="1" id="KW-1133">Transmembrane helix</keyword>
<accession>A0A8J3CJ30</accession>
<evidence type="ECO:0000256" key="1">
    <source>
        <dbReference type="SAM" id="Phobius"/>
    </source>
</evidence>
<dbReference type="Proteomes" id="UP000637578">
    <property type="component" value="Unassembled WGS sequence"/>
</dbReference>
<evidence type="ECO:0000313" key="3">
    <source>
        <dbReference type="Proteomes" id="UP000637578"/>
    </source>
</evidence>
<name>A0A8J3CJ30_9PSEU</name>
<organism evidence="2 3">
    <name type="scientific">Longimycelium tulufanense</name>
    <dbReference type="NCBI Taxonomy" id="907463"/>
    <lineage>
        <taxon>Bacteria</taxon>
        <taxon>Bacillati</taxon>
        <taxon>Actinomycetota</taxon>
        <taxon>Actinomycetes</taxon>
        <taxon>Pseudonocardiales</taxon>
        <taxon>Pseudonocardiaceae</taxon>
        <taxon>Longimycelium</taxon>
    </lineage>
</organism>